<dbReference type="InterPro" id="IPR013325">
    <property type="entry name" value="RNA_pol_sigma_r2"/>
</dbReference>
<evidence type="ECO:0000256" key="3">
    <source>
        <dbReference type="ARBA" id="ARBA00023125"/>
    </source>
</evidence>
<dbReference type="GO" id="GO:0006352">
    <property type="term" value="P:DNA-templated transcription initiation"/>
    <property type="evidence" value="ECO:0007669"/>
    <property type="project" value="InterPro"/>
</dbReference>
<evidence type="ECO:0000313" key="5">
    <source>
        <dbReference type="EMBL" id="QHT68915.1"/>
    </source>
</evidence>
<organism evidence="5 6">
    <name type="scientific">Rhodocytophaga rosea</name>
    <dbReference type="NCBI Taxonomy" id="2704465"/>
    <lineage>
        <taxon>Bacteria</taxon>
        <taxon>Pseudomonadati</taxon>
        <taxon>Bacteroidota</taxon>
        <taxon>Cytophagia</taxon>
        <taxon>Cytophagales</taxon>
        <taxon>Rhodocytophagaceae</taxon>
        <taxon>Rhodocytophaga</taxon>
    </lineage>
</organism>
<dbReference type="InterPro" id="IPR014284">
    <property type="entry name" value="RNA_pol_sigma-70_dom"/>
</dbReference>
<keyword evidence="2" id="KW-0731">Sigma factor</keyword>
<name>A0A6C0GLL4_9BACT</name>
<dbReference type="SUPFAM" id="SSF88946">
    <property type="entry name" value="Sigma2 domain of RNA polymerase sigma factors"/>
    <property type="match status" value="1"/>
</dbReference>
<evidence type="ECO:0000256" key="2">
    <source>
        <dbReference type="ARBA" id="ARBA00023082"/>
    </source>
</evidence>
<dbReference type="RefSeq" id="WP_162444916.1">
    <property type="nucleotide sequence ID" value="NZ_CP048222.1"/>
</dbReference>
<dbReference type="EMBL" id="CP048222">
    <property type="protein sequence ID" value="QHT68915.1"/>
    <property type="molecule type" value="Genomic_DNA"/>
</dbReference>
<dbReference type="PANTHER" id="PTHR43133">
    <property type="entry name" value="RNA POLYMERASE ECF-TYPE SIGMA FACTO"/>
    <property type="match status" value="1"/>
</dbReference>
<evidence type="ECO:0000313" key="6">
    <source>
        <dbReference type="Proteomes" id="UP000480178"/>
    </source>
</evidence>
<dbReference type="InterPro" id="IPR036388">
    <property type="entry name" value="WH-like_DNA-bd_sf"/>
</dbReference>
<dbReference type="KEGG" id="rhoz:GXP67_20800"/>
<dbReference type="GO" id="GO:0016987">
    <property type="term" value="F:sigma factor activity"/>
    <property type="evidence" value="ECO:0007669"/>
    <property type="project" value="UniProtKB-KW"/>
</dbReference>
<sequence length="191" mass="22007">MSKHLHDQLLISRLAQSETAAFARLRRLCFRPAVSHVMHNSGNRQDGEDVYADAEIVMYQKAVEGLVLSASVSTYMHCVCRQIWLMELRRRKRRKQTLSAIIPDFQSGAWDIDPEAEQRRKEQLVMRIHQAITELNPTKKVLILLSAYTSISGEEMAHETGLKDRMVVKVKLSQARKEVKDKILQHMLTLN</sequence>
<proteinExistence type="predicted"/>
<accession>A0A6C0GLL4</accession>
<keyword evidence="1" id="KW-0805">Transcription regulation</keyword>
<dbReference type="GO" id="GO:0003677">
    <property type="term" value="F:DNA binding"/>
    <property type="evidence" value="ECO:0007669"/>
    <property type="project" value="UniProtKB-KW"/>
</dbReference>
<evidence type="ECO:0000256" key="1">
    <source>
        <dbReference type="ARBA" id="ARBA00023015"/>
    </source>
</evidence>
<dbReference type="PANTHER" id="PTHR43133:SF8">
    <property type="entry name" value="RNA POLYMERASE SIGMA FACTOR HI_1459-RELATED"/>
    <property type="match status" value="1"/>
</dbReference>
<dbReference type="Proteomes" id="UP000480178">
    <property type="component" value="Chromosome"/>
</dbReference>
<dbReference type="Gene3D" id="1.10.1740.10">
    <property type="match status" value="1"/>
</dbReference>
<keyword evidence="3" id="KW-0238">DNA-binding</keyword>
<reference evidence="5 6" key="1">
    <citation type="submission" date="2020-01" db="EMBL/GenBank/DDBJ databases">
        <authorList>
            <person name="Kim M.K."/>
        </authorList>
    </citation>
    <scope>NUCLEOTIDE SEQUENCE [LARGE SCALE GENOMIC DNA]</scope>
    <source>
        <strain evidence="5 6">172606-1</strain>
    </source>
</reference>
<keyword evidence="6" id="KW-1185">Reference proteome</keyword>
<protein>
    <submittedName>
        <fullName evidence="5">Sigma-70 family RNA polymerase sigma factor</fullName>
    </submittedName>
</protein>
<gene>
    <name evidence="5" type="ORF">GXP67_20800</name>
</gene>
<dbReference type="NCBIfam" id="TIGR02937">
    <property type="entry name" value="sigma70-ECF"/>
    <property type="match status" value="1"/>
</dbReference>
<dbReference type="InterPro" id="IPR039425">
    <property type="entry name" value="RNA_pol_sigma-70-like"/>
</dbReference>
<dbReference type="Gene3D" id="1.10.10.10">
    <property type="entry name" value="Winged helix-like DNA-binding domain superfamily/Winged helix DNA-binding domain"/>
    <property type="match status" value="1"/>
</dbReference>
<keyword evidence="4" id="KW-0804">Transcription</keyword>
<evidence type="ECO:0000256" key="4">
    <source>
        <dbReference type="ARBA" id="ARBA00023163"/>
    </source>
</evidence>
<dbReference type="AlphaFoldDB" id="A0A6C0GLL4"/>